<feature type="region of interest" description="Disordered" evidence="1">
    <location>
        <begin position="328"/>
        <end position="366"/>
    </location>
</feature>
<feature type="transmembrane region" description="Helical" evidence="2">
    <location>
        <begin position="57"/>
        <end position="79"/>
    </location>
</feature>
<keyword evidence="2" id="KW-0812">Transmembrane</keyword>
<dbReference type="SUPFAM" id="SSF103481">
    <property type="entry name" value="Multidrug resistance efflux transporter EmrE"/>
    <property type="match status" value="1"/>
</dbReference>
<proteinExistence type="predicted"/>
<feature type="transmembrane region" description="Helical" evidence="2">
    <location>
        <begin position="146"/>
        <end position="170"/>
    </location>
</feature>
<feature type="transmembrane region" description="Helical" evidence="2">
    <location>
        <begin position="297"/>
        <end position="314"/>
    </location>
</feature>
<feature type="transmembrane region" description="Helical" evidence="2">
    <location>
        <begin position="243"/>
        <end position="262"/>
    </location>
</feature>
<gene>
    <name evidence="3" type="ORF">CLEP1334_LOCUS6530</name>
</gene>
<keyword evidence="2" id="KW-0472">Membrane</keyword>
<evidence type="ECO:0000313" key="3">
    <source>
        <dbReference type="EMBL" id="CAD8531278.1"/>
    </source>
</evidence>
<accession>A0A7S0NTK7</accession>
<evidence type="ECO:0008006" key="4">
    <source>
        <dbReference type="Google" id="ProtNLM"/>
    </source>
</evidence>
<dbReference type="AlphaFoldDB" id="A0A7S0NTK7"/>
<reference evidence="3" key="1">
    <citation type="submission" date="2021-01" db="EMBL/GenBank/DDBJ databases">
        <authorList>
            <person name="Corre E."/>
            <person name="Pelletier E."/>
            <person name="Niang G."/>
            <person name="Scheremetjew M."/>
            <person name="Finn R."/>
            <person name="Kale V."/>
            <person name="Holt S."/>
            <person name="Cochrane G."/>
            <person name="Meng A."/>
            <person name="Brown T."/>
            <person name="Cohen L."/>
        </authorList>
    </citation>
    <scope>NUCLEOTIDE SEQUENCE</scope>
    <source>
        <strain evidence="3">RCC1130</strain>
    </source>
</reference>
<feature type="transmembrane region" description="Helical" evidence="2">
    <location>
        <begin position="212"/>
        <end position="231"/>
    </location>
</feature>
<dbReference type="InterPro" id="IPR037185">
    <property type="entry name" value="EmrE-like"/>
</dbReference>
<feature type="transmembrane region" description="Helical" evidence="2">
    <location>
        <begin position="269"/>
        <end position="291"/>
    </location>
</feature>
<evidence type="ECO:0000256" key="2">
    <source>
        <dbReference type="SAM" id="Phobius"/>
    </source>
</evidence>
<organism evidence="3">
    <name type="scientific">Calcidiscus leptoporus</name>
    <dbReference type="NCBI Taxonomy" id="127549"/>
    <lineage>
        <taxon>Eukaryota</taxon>
        <taxon>Haptista</taxon>
        <taxon>Haptophyta</taxon>
        <taxon>Prymnesiophyceae</taxon>
        <taxon>Coccolithales</taxon>
        <taxon>Calcidiscaceae</taxon>
        <taxon>Calcidiscus</taxon>
    </lineage>
</organism>
<dbReference type="EMBL" id="HBER01013102">
    <property type="protein sequence ID" value="CAD8531278.1"/>
    <property type="molecule type" value="Transcribed_RNA"/>
</dbReference>
<keyword evidence="2" id="KW-1133">Transmembrane helix</keyword>
<feature type="transmembrane region" description="Helical" evidence="2">
    <location>
        <begin position="25"/>
        <end position="45"/>
    </location>
</feature>
<evidence type="ECO:0000256" key="1">
    <source>
        <dbReference type="SAM" id="MobiDB-lite"/>
    </source>
</evidence>
<name>A0A7S0NTK7_9EUKA</name>
<feature type="transmembrane region" description="Helical" evidence="2">
    <location>
        <begin position="91"/>
        <end position="111"/>
    </location>
</feature>
<protein>
    <recommendedName>
        <fullName evidence="4">EamA domain-containing protein</fullName>
    </recommendedName>
</protein>
<feature type="transmembrane region" description="Helical" evidence="2">
    <location>
        <begin position="182"/>
        <end position="200"/>
    </location>
</feature>
<sequence length="377" mass="39497">MYDPPPAHLPRRASRLVPAERSKGLAIALLSVLVITPDAMFIRWAKMLGASIWQIIFWKYLAASAIGISSGVCLLGGLGPALEGTLAAPGHVLFASLLQMLSQIGFNIAFLKTSPARAMLFISLNPLWTGLLGRVCLGEVLPTRTLVALLFGAVSSLIVFIPALVCAAAGEASDAGSIAGDLIAVATGMVLATYVTFMRYTLHWRAEASIDLSAGLGNALCCAAMLLVLISTESGLTHNLGTTFVAVITVDAICISSFYVGFTVAPRYLVGAQLALILLLQTLMTPLWVFLKFGDVPSSWTLGGGALLLLTLAAHELVSLCGRRADTESDDFEWPSPSVSESGNGPVAARGEEAGAASLNGDKDGAGFEYRHFGDAS</sequence>